<feature type="compositionally biased region" description="Acidic residues" evidence="1">
    <location>
        <begin position="102"/>
        <end position="116"/>
    </location>
</feature>
<dbReference type="Proteomes" id="UP000051957">
    <property type="component" value="Unassembled WGS sequence"/>
</dbReference>
<reference evidence="2 3" key="1">
    <citation type="journal article" date="2015" name="Genome Announc.">
        <title>Expanding the biotechnology potential of lactobacilli through comparative genomics of 213 strains and associated genera.</title>
        <authorList>
            <person name="Sun Z."/>
            <person name="Harris H.M."/>
            <person name="McCann A."/>
            <person name="Guo C."/>
            <person name="Argimon S."/>
            <person name="Zhang W."/>
            <person name="Yang X."/>
            <person name="Jeffery I.B."/>
            <person name="Cooney J.C."/>
            <person name="Kagawa T.F."/>
            <person name="Liu W."/>
            <person name="Song Y."/>
            <person name="Salvetti E."/>
            <person name="Wrobel A."/>
            <person name="Rasinkangas P."/>
            <person name="Parkhill J."/>
            <person name="Rea M.C."/>
            <person name="O'Sullivan O."/>
            <person name="Ritari J."/>
            <person name="Douillard F.P."/>
            <person name="Paul Ross R."/>
            <person name="Yang R."/>
            <person name="Briner A.E."/>
            <person name="Felis G.E."/>
            <person name="de Vos W.M."/>
            <person name="Barrangou R."/>
            <person name="Klaenhammer T.R."/>
            <person name="Caufield P.W."/>
            <person name="Cui Y."/>
            <person name="Zhang H."/>
            <person name="O'Toole P.W."/>
        </authorList>
    </citation>
    <scope>NUCLEOTIDE SEQUENCE [LARGE SCALE GENOMIC DNA]</scope>
    <source>
        <strain evidence="2 3">DSM 5707</strain>
    </source>
</reference>
<evidence type="ECO:0008006" key="4">
    <source>
        <dbReference type="Google" id="ProtNLM"/>
    </source>
</evidence>
<feature type="region of interest" description="Disordered" evidence="1">
    <location>
        <begin position="93"/>
        <end position="160"/>
    </location>
</feature>
<organism evidence="2 3">
    <name type="scientific">Lentilactobacillus parabuchneri DSM 5707 = NBRC 107865</name>
    <dbReference type="NCBI Taxonomy" id="1423784"/>
    <lineage>
        <taxon>Bacteria</taxon>
        <taxon>Bacillati</taxon>
        <taxon>Bacillota</taxon>
        <taxon>Bacilli</taxon>
        <taxon>Lactobacillales</taxon>
        <taxon>Lactobacillaceae</taxon>
        <taxon>Lentilactobacillus</taxon>
    </lineage>
</organism>
<dbReference type="EMBL" id="AZGK01000001">
    <property type="protein sequence ID" value="KRM47693.1"/>
    <property type="molecule type" value="Genomic_DNA"/>
</dbReference>
<comment type="caution">
    <text evidence="2">The sequence shown here is derived from an EMBL/GenBank/DDBJ whole genome shotgun (WGS) entry which is preliminary data.</text>
</comment>
<proteinExistence type="predicted"/>
<evidence type="ECO:0000313" key="2">
    <source>
        <dbReference type="EMBL" id="KRM47693.1"/>
    </source>
</evidence>
<accession>A0A0R1YYN8</accession>
<gene>
    <name evidence="2" type="ORF">FC51_GL000171</name>
</gene>
<sequence length="160" mass="17466">MKGLIIMGKKLAAGLFAGILGAGLYAAYQKLDEDKKDRLKRDARDKADELRDRAVDYAFYANDALSDLKDVIHDEMDNTKETVNDAKSQFADKAKSFKADQTTDDQPADDDQDDIVVDAKDAFQNSDIPSAADDLTPDPDKGDSSTGDIPIKDDSTDDQA</sequence>
<evidence type="ECO:0000313" key="3">
    <source>
        <dbReference type="Proteomes" id="UP000051957"/>
    </source>
</evidence>
<protein>
    <recommendedName>
        <fullName evidence="4">YtxH domain-containing protein</fullName>
    </recommendedName>
</protein>
<dbReference type="AlphaFoldDB" id="A0A0R1YYN8"/>
<evidence type="ECO:0000256" key="1">
    <source>
        <dbReference type="SAM" id="MobiDB-lite"/>
    </source>
</evidence>
<dbReference type="PATRIC" id="fig|1423784.4.peg.170"/>
<name>A0A0R1YYN8_9LACO</name>